<sequence>MASRHRRGAFPAGAKAAPEAEAAKESVAVAVRFRPLSPREVRRGEKIAWYADGETVARSEQSNLAYAYDRVFGPTTTTRHIYDAVAQYVVNGAMKGINGTIFAYGVTSSGKTHTMHGDQISPGVIPLAVKDIFNIIQEVVNDLLNPAGQNLRIREDLQGTIVEGIKEEAVLSPVHALSLIAAGEELRHVGSTNFNLLSSRSHTIFTLTIESSPRGQSNEAEAVTLSQLNLIDLAGSESSRVETAGVHQKEGSYINKSLLTLGKVISKLTDEKATHIPFRDSKLTRLLKSSLSGQGRVSLICTVTPASSNSEETHNTLKFAHRAKHIEIQATQNKIMDARSLIKKYQNEIRQLKEELEQLRRSIRTGTPIEDTMQKKHHLLETKGDFGLIALLVLRGFFIGGFLIPNTSSSHGKLEDCNVKLQSRLEQGEEAKAALLERIEHLTELILVSAKASRTTKSSHCPRRRHSFGEEELAYLPYERQDIILDNESNMLFVPIEGFGEKFKSSPKEETENQKGHLNWLNLRKCDSGSTNLTSSDGENPSSTKSLPALSTPLGIGFFNVTSEQRMSDYMLAENVSANLLCVGHREFPSDSLPVQETPLVSRKTSDHVDILREQFNILSGEVALHQSVLKRLSEEAGKNAMNEQIEMEMKVVNDEVKLNKQKIASLERRISNSMSNSRGMHDNLELSLPYIEIPEQLNEKAFQLEWYNVVVLLHHAVSTGGYGIIGMKAQKASECQEFLLSERTTFQHNTGIVQETGSQAHKGKPLPSDVSDEFLKKASQAEIDELKQRVSELTEAKSQLDSCNHKLLEESTYAKGLASVTSVELKALSVKVTKLMKQNERLSSELASGRNQRRGSHGPRGARRESHTKRYEPARRGDMNALEAMLKEKDQRQAELHTKIEESKQKEAFLEKELANMWTVLANLKKTRGIDQEDFDSKYNGSWA</sequence>
<evidence type="ECO:0000256" key="8">
    <source>
        <dbReference type="RuleBase" id="RU000394"/>
    </source>
</evidence>
<feature type="domain" description="Kinesin motor" evidence="11">
    <location>
        <begin position="26"/>
        <end position="326"/>
    </location>
</feature>
<dbReference type="PRINTS" id="PR00380">
    <property type="entry name" value="KINESINHEAVY"/>
</dbReference>
<evidence type="ECO:0000256" key="6">
    <source>
        <dbReference type="ARBA" id="ARBA00023175"/>
    </source>
</evidence>
<evidence type="ECO:0000256" key="9">
    <source>
        <dbReference type="SAM" id="Coils"/>
    </source>
</evidence>
<dbReference type="PROSITE" id="PS00411">
    <property type="entry name" value="KINESIN_MOTOR_1"/>
    <property type="match status" value="1"/>
</dbReference>
<dbReference type="GO" id="GO:0005524">
    <property type="term" value="F:ATP binding"/>
    <property type="evidence" value="ECO:0007669"/>
    <property type="project" value="UniProtKB-UniRule"/>
</dbReference>
<organism evidence="12 13">
    <name type="scientific">Oryza sativa subsp. indica</name>
    <name type="common">Rice</name>
    <dbReference type="NCBI Taxonomy" id="39946"/>
    <lineage>
        <taxon>Eukaryota</taxon>
        <taxon>Viridiplantae</taxon>
        <taxon>Streptophyta</taxon>
        <taxon>Embryophyta</taxon>
        <taxon>Tracheophyta</taxon>
        <taxon>Spermatophyta</taxon>
        <taxon>Magnoliopsida</taxon>
        <taxon>Liliopsida</taxon>
        <taxon>Poales</taxon>
        <taxon>Poaceae</taxon>
        <taxon>BOP clade</taxon>
        <taxon>Oryzoideae</taxon>
        <taxon>Oryzeae</taxon>
        <taxon>Oryzinae</taxon>
        <taxon>Oryza</taxon>
        <taxon>Oryza sativa</taxon>
    </lineage>
</organism>
<feature type="compositionally biased region" description="Basic residues" evidence="10">
    <location>
        <begin position="852"/>
        <end position="862"/>
    </location>
</feature>
<protein>
    <recommendedName>
        <fullName evidence="8">Kinesin-like protein</fullName>
    </recommendedName>
</protein>
<feature type="coiled-coil region" evidence="9">
    <location>
        <begin position="328"/>
        <end position="362"/>
    </location>
</feature>
<evidence type="ECO:0000256" key="7">
    <source>
        <dbReference type="PROSITE-ProRule" id="PRU00283"/>
    </source>
</evidence>
<dbReference type="OMA" id="NLLCVGH"/>
<keyword evidence="13" id="KW-1185">Reference proteome</keyword>
<evidence type="ECO:0000256" key="2">
    <source>
        <dbReference type="ARBA" id="ARBA00022701"/>
    </source>
</evidence>
<gene>
    <name evidence="12" type="ORF">OsI_22091</name>
</gene>
<dbReference type="Gramene" id="BGIOSGA022513-TA">
    <property type="protein sequence ID" value="BGIOSGA022513-PA"/>
    <property type="gene ID" value="BGIOSGA022513"/>
</dbReference>
<comment type="similarity">
    <text evidence="1">Belongs to the TRAFAC class myosin-kinesin ATPase superfamily. Kinesin family. KIN-7 subfamily.</text>
</comment>
<keyword evidence="2 8" id="KW-0493">Microtubule</keyword>
<proteinExistence type="inferred from homology"/>
<keyword evidence="5 9" id="KW-0175">Coiled coil</keyword>
<dbReference type="GO" id="GO:0005874">
    <property type="term" value="C:microtubule"/>
    <property type="evidence" value="ECO:0007669"/>
    <property type="project" value="UniProtKB-KW"/>
</dbReference>
<dbReference type="Proteomes" id="UP000007015">
    <property type="component" value="Chromosome 6"/>
</dbReference>
<dbReference type="GO" id="GO:0008017">
    <property type="term" value="F:microtubule binding"/>
    <property type="evidence" value="ECO:0007669"/>
    <property type="project" value="InterPro"/>
</dbReference>
<reference evidence="12 13" key="1">
    <citation type="journal article" date="2005" name="PLoS Biol.">
        <title>The genomes of Oryza sativa: a history of duplications.</title>
        <authorList>
            <person name="Yu J."/>
            <person name="Wang J."/>
            <person name="Lin W."/>
            <person name="Li S."/>
            <person name="Li H."/>
            <person name="Zhou J."/>
            <person name="Ni P."/>
            <person name="Dong W."/>
            <person name="Hu S."/>
            <person name="Zeng C."/>
            <person name="Zhang J."/>
            <person name="Zhang Y."/>
            <person name="Li R."/>
            <person name="Xu Z."/>
            <person name="Li S."/>
            <person name="Li X."/>
            <person name="Zheng H."/>
            <person name="Cong L."/>
            <person name="Lin L."/>
            <person name="Yin J."/>
            <person name="Geng J."/>
            <person name="Li G."/>
            <person name="Shi J."/>
            <person name="Liu J."/>
            <person name="Lv H."/>
            <person name="Li J."/>
            <person name="Wang J."/>
            <person name="Deng Y."/>
            <person name="Ran L."/>
            <person name="Shi X."/>
            <person name="Wang X."/>
            <person name="Wu Q."/>
            <person name="Li C."/>
            <person name="Ren X."/>
            <person name="Wang J."/>
            <person name="Wang X."/>
            <person name="Li D."/>
            <person name="Liu D."/>
            <person name="Zhang X."/>
            <person name="Ji Z."/>
            <person name="Zhao W."/>
            <person name="Sun Y."/>
            <person name="Zhang Z."/>
            <person name="Bao J."/>
            <person name="Han Y."/>
            <person name="Dong L."/>
            <person name="Ji J."/>
            <person name="Chen P."/>
            <person name="Wu S."/>
            <person name="Liu J."/>
            <person name="Xiao Y."/>
            <person name="Bu D."/>
            <person name="Tan J."/>
            <person name="Yang L."/>
            <person name="Ye C."/>
            <person name="Zhang J."/>
            <person name="Xu J."/>
            <person name="Zhou Y."/>
            <person name="Yu Y."/>
            <person name="Zhang B."/>
            <person name="Zhuang S."/>
            <person name="Wei H."/>
            <person name="Liu B."/>
            <person name="Lei M."/>
            <person name="Yu H."/>
            <person name="Li Y."/>
            <person name="Xu H."/>
            <person name="Wei S."/>
            <person name="He X."/>
            <person name="Fang L."/>
            <person name="Zhang Z."/>
            <person name="Zhang Y."/>
            <person name="Huang X."/>
            <person name="Su Z."/>
            <person name="Tong W."/>
            <person name="Li J."/>
            <person name="Tong Z."/>
            <person name="Li S."/>
            <person name="Ye J."/>
            <person name="Wang L."/>
            <person name="Fang L."/>
            <person name="Lei T."/>
            <person name="Chen C."/>
            <person name="Chen H."/>
            <person name="Xu Z."/>
            <person name="Li H."/>
            <person name="Huang H."/>
            <person name="Zhang F."/>
            <person name="Xu H."/>
            <person name="Li N."/>
            <person name="Zhao C."/>
            <person name="Li S."/>
            <person name="Dong L."/>
            <person name="Huang Y."/>
            <person name="Li L."/>
            <person name="Xi Y."/>
            <person name="Qi Q."/>
            <person name="Li W."/>
            <person name="Zhang B."/>
            <person name="Hu W."/>
            <person name="Zhang Y."/>
            <person name="Tian X."/>
            <person name="Jiao Y."/>
            <person name="Liang X."/>
            <person name="Jin J."/>
            <person name="Gao L."/>
            <person name="Zheng W."/>
            <person name="Hao B."/>
            <person name="Liu S."/>
            <person name="Wang W."/>
            <person name="Yuan L."/>
            <person name="Cao M."/>
            <person name="McDermott J."/>
            <person name="Samudrala R."/>
            <person name="Wang J."/>
            <person name="Wong G.K."/>
            <person name="Yang H."/>
        </authorList>
    </citation>
    <scope>NUCLEOTIDE SEQUENCE [LARGE SCALE GENOMIC DNA]</scope>
    <source>
        <strain evidence="13">cv. 93-11</strain>
    </source>
</reference>
<dbReference type="InterPro" id="IPR027417">
    <property type="entry name" value="P-loop_NTPase"/>
</dbReference>
<dbReference type="GO" id="GO:0007018">
    <property type="term" value="P:microtubule-based movement"/>
    <property type="evidence" value="ECO:0007669"/>
    <property type="project" value="InterPro"/>
</dbReference>
<dbReference type="STRING" id="39946.B8B3X3"/>
<evidence type="ECO:0000256" key="5">
    <source>
        <dbReference type="ARBA" id="ARBA00023054"/>
    </source>
</evidence>
<dbReference type="SUPFAM" id="SSF52540">
    <property type="entry name" value="P-loop containing nucleoside triphosphate hydrolases"/>
    <property type="match status" value="1"/>
</dbReference>
<evidence type="ECO:0000256" key="4">
    <source>
        <dbReference type="ARBA" id="ARBA00022840"/>
    </source>
</evidence>
<dbReference type="FunFam" id="3.40.850.10:FF:000014">
    <property type="entry name" value="Kinesin-like protein KIN-7G"/>
    <property type="match status" value="1"/>
</dbReference>
<dbReference type="PANTHER" id="PTHR47968:SF9">
    <property type="entry name" value="KINESIN-LIKE PROTEIN KIN-7K, CHLOROPLASTIC ISOFORM X1"/>
    <property type="match status" value="1"/>
</dbReference>
<dbReference type="SMART" id="SM00129">
    <property type="entry name" value="KISc"/>
    <property type="match status" value="1"/>
</dbReference>
<dbReference type="AlphaFoldDB" id="B8B3X3"/>
<dbReference type="CDD" id="cd01374">
    <property type="entry name" value="KISc_CENP_E"/>
    <property type="match status" value="1"/>
</dbReference>
<dbReference type="InterPro" id="IPR036961">
    <property type="entry name" value="Kinesin_motor_dom_sf"/>
</dbReference>
<dbReference type="EMBL" id="CM000131">
    <property type="protein sequence ID" value="EEC80205.1"/>
    <property type="molecule type" value="Genomic_DNA"/>
</dbReference>
<evidence type="ECO:0000259" key="11">
    <source>
        <dbReference type="PROSITE" id="PS50067"/>
    </source>
</evidence>
<keyword evidence="6 7" id="KW-0505">Motor protein</keyword>
<dbReference type="HOGENOM" id="CLU_004957_0_0_1"/>
<feature type="binding site" evidence="7">
    <location>
        <begin position="105"/>
        <end position="112"/>
    </location>
    <ligand>
        <name>ATP</name>
        <dbReference type="ChEBI" id="CHEBI:30616"/>
    </ligand>
</feature>
<evidence type="ECO:0000256" key="1">
    <source>
        <dbReference type="ARBA" id="ARBA00007310"/>
    </source>
</evidence>
<dbReference type="GO" id="GO:0003777">
    <property type="term" value="F:microtubule motor activity"/>
    <property type="evidence" value="ECO:0007669"/>
    <property type="project" value="InterPro"/>
</dbReference>
<accession>B8B3X3</accession>
<dbReference type="InterPro" id="IPR019821">
    <property type="entry name" value="Kinesin_motor_CS"/>
</dbReference>
<dbReference type="Pfam" id="PF00225">
    <property type="entry name" value="Kinesin"/>
    <property type="match status" value="1"/>
</dbReference>
<keyword evidence="3 7" id="KW-0547">Nucleotide-binding</keyword>
<evidence type="ECO:0000313" key="13">
    <source>
        <dbReference type="Proteomes" id="UP000007015"/>
    </source>
</evidence>
<evidence type="ECO:0000256" key="10">
    <source>
        <dbReference type="SAM" id="MobiDB-lite"/>
    </source>
</evidence>
<feature type="coiled-coil region" evidence="9">
    <location>
        <begin position="880"/>
        <end position="914"/>
    </location>
</feature>
<dbReference type="InterPro" id="IPR001752">
    <property type="entry name" value="Kinesin_motor_dom"/>
</dbReference>
<keyword evidence="4 7" id="KW-0067">ATP-binding</keyword>
<dbReference type="Gene3D" id="3.40.850.10">
    <property type="entry name" value="Kinesin motor domain"/>
    <property type="match status" value="1"/>
</dbReference>
<name>B8B3X3_ORYSI</name>
<dbReference type="InterPro" id="IPR027640">
    <property type="entry name" value="Kinesin-like_fam"/>
</dbReference>
<dbReference type="PROSITE" id="PS50067">
    <property type="entry name" value="KINESIN_MOTOR_2"/>
    <property type="match status" value="1"/>
</dbReference>
<evidence type="ECO:0000256" key="3">
    <source>
        <dbReference type="ARBA" id="ARBA00022741"/>
    </source>
</evidence>
<dbReference type="PANTHER" id="PTHR47968">
    <property type="entry name" value="CENTROMERE PROTEIN E"/>
    <property type="match status" value="1"/>
</dbReference>
<evidence type="ECO:0000313" key="12">
    <source>
        <dbReference type="EMBL" id="EEC80205.1"/>
    </source>
</evidence>
<feature type="coiled-coil region" evidence="9">
    <location>
        <begin position="418"/>
        <end position="445"/>
    </location>
</feature>
<feature type="compositionally biased region" description="Basic and acidic residues" evidence="10">
    <location>
        <begin position="863"/>
        <end position="879"/>
    </location>
</feature>
<feature type="region of interest" description="Disordered" evidence="10">
    <location>
        <begin position="842"/>
        <end position="879"/>
    </location>
</feature>